<evidence type="ECO:0000313" key="1">
    <source>
        <dbReference type="EMBL" id="KAI6784458.1"/>
    </source>
</evidence>
<dbReference type="Proteomes" id="UP001055219">
    <property type="component" value="Unassembled WGS sequence"/>
</dbReference>
<reference evidence="1" key="2">
    <citation type="submission" date="2022-07" db="EMBL/GenBank/DDBJ databases">
        <authorList>
            <person name="Goncalves M.F.M."/>
            <person name="Hilario S."/>
            <person name="Van De Peer Y."/>
            <person name="Esteves A.C."/>
            <person name="Alves A."/>
        </authorList>
    </citation>
    <scope>NUCLEOTIDE SEQUENCE</scope>
    <source>
        <strain evidence="1">MUM 19.33</strain>
    </source>
</reference>
<reference evidence="1" key="1">
    <citation type="journal article" date="2021" name="J Fungi (Basel)">
        <title>Genomic and Metabolomic Analyses of the Marine Fungus Emericellopsis cladophorae: Insights into Saltwater Adaptability Mechanisms and Its Biosynthetic Potential.</title>
        <authorList>
            <person name="Goncalves M.F.M."/>
            <person name="Hilario S."/>
            <person name="Van de Peer Y."/>
            <person name="Esteves A.C."/>
            <person name="Alves A."/>
        </authorList>
    </citation>
    <scope>NUCLEOTIDE SEQUENCE</scope>
    <source>
        <strain evidence="1">MUM 19.33</strain>
    </source>
</reference>
<evidence type="ECO:0008006" key="3">
    <source>
        <dbReference type="Google" id="ProtNLM"/>
    </source>
</evidence>
<sequence>MSTNKHLLDRDNGVVLLHARQPEVGKLITVAEQCKRILKEQGRSVYQYNQPFEVPEALQKVKKPDIVEKTMLEDEVDGDGDTEDDYFETMQSRFEKAILPPAPKRLPRSMRVFLSLSPVPELKGKTNVTLQLTEA</sequence>
<dbReference type="AlphaFoldDB" id="A0A9P9Y701"/>
<organism evidence="1 2">
    <name type="scientific">Emericellopsis cladophorae</name>
    <dbReference type="NCBI Taxonomy" id="2686198"/>
    <lineage>
        <taxon>Eukaryota</taxon>
        <taxon>Fungi</taxon>
        <taxon>Dikarya</taxon>
        <taxon>Ascomycota</taxon>
        <taxon>Pezizomycotina</taxon>
        <taxon>Sordariomycetes</taxon>
        <taxon>Hypocreomycetidae</taxon>
        <taxon>Hypocreales</taxon>
        <taxon>Bionectriaceae</taxon>
        <taxon>Emericellopsis</taxon>
    </lineage>
</organism>
<proteinExistence type="predicted"/>
<accession>A0A9P9Y701</accession>
<dbReference type="GeneID" id="75832981"/>
<protein>
    <recommendedName>
        <fullName evidence="3">DNA/RNA-binding protein Alba-like domain-containing protein</fullName>
    </recommendedName>
</protein>
<comment type="caution">
    <text evidence="1">The sequence shown here is derived from an EMBL/GenBank/DDBJ whole genome shotgun (WGS) entry which is preliminary data.</text>
</comment>
<keyword evidence="2" id="KW-1185">Reference proteome</keyword>
<gene>
    <name evidence="1" type="ORF">J7T54_006503</name>
</gene>
<dbReference type="EMBL" id="JAGIXG020000004">
    <property type="protein sequence ID" value="KAI6784458.1"/>
    <property type="molecule type" value="Genomic_DNA"/>
</dbReference>
<evidence type="ECO:0000313" key="2">
    <source>
        <dbReference type="Proteomes" id="UP001055219"/>
    </source>
</evidence>
<name>A0A9P9Y701_9HYPO</name>
<dbReference type="OrthoDB" id="424402at2759"/>
<dbReference type="RefSeq" id="XP_051365314.1">
    <property type="nucleotide sequence ID" value="XM_051502941.1"/>
</dbReference>